<sequence>MRNFTGFANTLIAALLLATASTLADLIWALWVPEHRAVYGLIHGALLFMTLGLVLAVLTARDRDVSDSRRLLTLAATGELLAGLGGAAAFYAMFPLIGWWAMLVAWMGLWILTAFLNRWIQDSTEPLSVTFGRGTAAALLSGAAFYLAVYPIWLGGQTRNPAYALNFASWFVAFLPGFACLLLQKRQTGAIERTEGIGF</sequence>
<dbReference type="AlphaFoldDB" id="A0A382RT88"/>
<evidence type="ECO:0000256" key="1">
    <source>
        <dbReference type="SAM" id="Phobius"/>
    </source>
</evidence>
<keyword evidence="1" id="KW-1133">Transmembrane helix</keyword>
<feature type="transmembrane region" description="Helical" evidence="1">
    <location>
        <begin position="137"/>
        <end position="156"/>
    </location>
</feature>
<accession>A0A382RT88</accession>
<reference evidence="2" key="1">
    <citation type="submission" date="2018-05" db="EMBL/GenBank/DDBJ databases">
        <authorList>
            <person name="Lanie J.A."/>
            <person name="Ng W.-L."/>
            <person name="Kazmierczak K.M."/>
            <person name="Andrzejewski T.M."/>
            <person name="Davidsen T.M."/>
            <person name="Wayne K.J."/>
            <person name="Tettelin H."/>
            <person name="Glass J.I."/>
            <person name="Rusch D."/>
            <person name="Podicherti R."/>
            <person name="Tsui H.-C.T."/>
            <person name="Winkler M.E."/>
        </authorList>
    </citation>
    <scope>NUCLEOTIDE SEQUENCE</scope>
</reference>
<organism evidence="2">
    <name type="scientific">marine metagenome</name>
    <dbReference type="NCBI Taxonomy" id="408172"/>
    <lineage>
        <taxon>unclassified sequences</taxon>
        <taxon>metagenomes</taxon>
        <taxon>ecological metagenomes</taxon>
    </lineage>
</organism>
<feature type="transmembrane region" description="Helical" evidence="1">
    <location>
        <begin position="71"/>
        <end position="91"/>
    </location>
</feature>
<keyword evidence="1" id="KW-0812">Transmembrane</keyword>
<feature type="transmembrane region" description="Helical" evidence="1">
    <location>
        <begin position="97"/>
        <end position="116"/>
    </location>
</feature>
<keyword evidence="1" id="KW-0472">Membrane</keyword>
<dbReference type="EMBL" id="UINC01123896">
    <property type="protein sequence ID" value="SVD00670.1"/>
    <property type="molecule type" value="Genomic_DNA"/>
</dbReference>
<gene>
    <name evidence="2" type="ORF">METZ01_LOCUS353524</name>
</gene>
<feature type="transmembrane region" description="Helical" evidence="1">
    <location>
        <begin position="7"/>
        <end position="31"/>
    </location>
</feature>
<protein>
    <submittedName>
        <fullName evidence="2">Uncharacterized protein</fullName>
    </submittedName>
</protein>
<proteinExistence type="predicted"/>
<feature type="transmembrane region" description="Helical" evidence="1">
    <location>
        <begin position="37"/>
        <end position="59"/>
    </location>
</feature>
<name>A0A382RT88_9ZZZZ</name>
<evidence type="ECO:0000313" key="2">
    <source>
        <dbReference type="EMBL" id="SVD00670.1"/>
    </source>
</evidence>
<feature type="transmembrane region" description="Helical" evidence="1">
    <location>
        <begin position="162"/>
        <end position="183"/>
    </location>
</feature>